<gene>
    <name evidence="3" type="ORF">FJU11_02665</name>
</gene>
<feature type="transmembrane region" description="Helical" evidence="1">
    <location>
        <begin position="469"/>
        <end position="489"/>
    </location>
</feature>
<proteinExistence type="predicted"/>
<sequence>MELLNHLAVGASVALTWNGLFYCFIGVTLGMFVGVLPGVGPLPAIAMLLPVTFYLDPIQAMIMLSGVYYGGQYGGKTASILLNLPGTAPAAVTCLDGYPMAKQGRADIALFVTTISSFVGSLLGIILVGGFAPLLAKFALSFGAAEYFSLVVLALIGASAMGGSSFARSLSMVFFGLLLGIVGEDVTSGRERFTFGIPQIADRLDLVAVAMGLFGVAEVISTARKSRVHAAEGFSYKVRLPSREDMRRTWKPTLRGAGMGAICGILPGAGATMASFLAYAVERWVSKTPEKFGTGMIEGVTAPEAADNAAAQSSFIPTLTLGIPGSAVMAVMLGALMIHGITPTPRLITDNAELFWGLVVSFLLGNAILLVFNIPMIGIWVRLLQIPYTILYPIILAFICIGVYSINSSVFDIYLVLLFGLMGYGMRLLHLPPAPLILGFILSPMLEQNFRRAMLLSRGSFEVFVERPISAAFLAASALIVLAVLAATVRRALRNRKSIRKPVEV</sequence>
<dbReference type="AlphaFoldDB" id="A0A506UD70"/>
<evidence type="ECO:0000256" key="1">
    <source>
        <dbReference type="SAM" id="Phobius"/>
    </source>
</evidence>
<dbReference type="OrthoDB" id="9806425at2"/>
<feature type="transmembrane region" description="Helical" evidence="1">
    <location>
        <begin position="256"/>
        <end position="281"/>
    </location>
</feature>
<keyword evidence="1" id="KW-0472">Membrane</keyword>
<feature type="transmembrane region" description="Helical" evidence="1">
    <location>
        <begin position="390"/>
        <end position="421"/>
    </location>
</feature>
<protein>
    <submittedName>
        <fullName evidence="3">Tripartite tricarboxylate transporter permease</fullName>
    </submittedName>
</protein>
<accession>A0A506UD70</accession>
<comment type="caution">
    <text evidence="3">The sequence shown here is derived from an EMBL/GenBank/DDBJ whole genome shotgun (WGS) entry which is preliminary data.</text>
</comment>
<feature type="domain" description="DUF112" evidence="2">
    <location>
        <begin position="20"/>
        <end position="438"/>
    </location>
</feature>
<keyword evidence="4" id="KW-1185">Reference proteome</keyword>
<feature type="transmembrane region" description="Helical" evidence="1">
    <location>
        <begin position="35"/>
        <end position="55"/>
    </location>
</feature>
<organism evidence="3 4">
    <name type="scientific">Pararhizobium mangrovi</name>
    <dbReference type="NCBI Taxonomy" id="2590452"/>
    <lineage>
        <taxon>Bacteria</taxon>
        <taxon>Pseudomonadati</taxon>
        <taxon>Pseudomonadota</taxon>
        <taxon>Alphaproteobacteria</taxon>
        <taxon>Hyphomicrobiales</taxon>
        <taxon>Rhizobiaceae</taxon>
        <taxon>Rhizobium/Agrobacterium group</taxon>
        <taxon>Pararhizobium</taxon>
    </lineage>
</organism>
<name>A0A506UD70_9HYPH</name>
<evidence type="ECO:0000259" key="2">
    <source>
        <dbReference type="Pfam" id="PF01970"/>
    </source>
</evidence>
<keyword evidence="1" id="KW-1133">Transmembrane helix</keyword>
<feature type="transmembrane region" description="Helical" evidence="1">
    <location>
        <begin position="354"/>
        <end position="378"/>
    </location>
</feature>
<feature type="transmembrane region" description="Helical" evidence="1">
    <location>
        <begin position="108"/>
        <end position="132"/>
    </location>
</feature>
<evidence type="ECO:0000313" key="4">
    <source>
        <dbReference type="Proteomes" id="UP000320314"/>
    </source>
</evidence>
<feature type="transmembrane region" description="Helical" evidence="1">
    <location>
        <begin position="7"/>
        <end position="29"/>
    </location>
</feature>
<dbReference type="Pfam" id="PF01970">
    <property type="entry name" value="TctA"/>
    <property type="match status" value="1"/>
</dbReference>
<dbReference type="PANTHER" id="PTHR35342:SF5">
    <property type="entry name" value="TRICARBOXYLIC TRANSPORT PROTEIN"/>
    <property type="match status" value="1"/>
</dbReference>
<dbReference type="Proteomes" id="UP000320314">
    <property type="component" value="Unassembled WGS sequence"/>
</dbReference>
<keyword evidence="1" id="KW-0812">Transmembrane</keyword>
<dbReference type="PANTHER" id="PTHR35342">
    <property type="entry name" value="TRICARBOXYLIC TRANSPORT PROTEIN"/>
    <property type="match status" value="1"/>
</dbReference>
<feature type="transmembrane region" description="Helical" evidence="1">
    <location>
        <begin position="138"/>
        <end position="158"/>
    </location>
</feature>
<evidence type="ECO:0000313" key="3">
    <source>
        <dbReference type="EMBL" id="TPW31880.1"/>
    </source>
</evidence>
<dbReference type="EMBL" id="VHLH01000003">
    <property type="protein sequence ID" value="TPW31880.1"/>
    <property type="molecule type" value="Genomic_DNA"/>
</dbReference>
<feature type="transmembrane region" description="Helical" evidence="1">
    <location>
        <begin position="321"/>
        <end position="342"/>
    </location>
</feature>
<dbReference type="RefSeq" id="WP_141165477.1">
    <property type="nucleotide sequence ID" value="NZ_VHLH01000003.1"/>
</dbReference>
<dbReference type="InterPro" id="IPR002823">
    <property type="entry name" value="DUF112_TM"/>
</dbReference>
<reference evidence="3 4" key="1">
    <citation type="submission" date="2019-06" db="EMBL/GenBank/DDBJ databases">
        <authorList>
            <person name="Li M."/>
        </authorList>
    </citation>
    <scope>NUCLEOTIDE SEQUENCE [LARGE SCALE GENOMIC DNA]</scope>
    <source>
        <strain evidence="3 4">BGMRC6574</strain>
    </source>
</reference>